<protein>
    <submittedName>
        <fullName evidence="1">Uncharacterized protein</fullName>
    </submittedName>
</protein>
<name>A0A934NEE4_9BACT</name>
<dbReference type="RefSeq" id="WP_338181321.1">
    <property type="nucleotide sequence ID" value="NZ_JAEKNQ010000054.1"/>
</dbReference>
<reference evidence="1 2" key="1">
    <citation type="submission" date="2020-10" db="EMBL/GenBank/DDBJ databases">
        <title>Ca. Dormibacterota MAGs.</title>
        <authorList>
            <person name="Montgomery K."/>
        </authorList>
    </citation>
    <scope>NUCLEOTIDE SEQUENCE [LARGE SCALE GENOMIC DNA]</scope>
    <source>
        <strain evidence="1">SC8811_S16_3</strain>
    </source>
</reference>
<evidence type="ECO:0000313" key="1">
    <source>
        <dbReference type="EMBL" id="MBJ7604158.1"/>
    </source>
</evidence>
<gene>
    <name evidence="1" type="ORF">JF888_13350</name>
</gene>
<evidence type="ECO:0000313" key="2">
    <source>
        <dbReference type="Proteomes" id="UP000620075"/>
    </source>
</evidence>
<dbReference type="AlphaFoldDB" id="A0A934NEE4"/>
<sequence length="121" mass="13461">MPEPVDLSPLHAALDGLRRQLCHCGFRDECLGCKGVEMLRAQAEAVASAASQPVLLQVAQEAAMKDMASRFQGMAERLMNDPELRQAAEAMQEKVMSDPETRQLLEELMKRIQPPDELGQR</sequence>
<organism evidence="1 2">
    <name type="scientific">Candidatus Dormiibacter inghamiae</name>
    <dbReference type="NCBI Taxonomy" id="3127013"/>
    <lineage>
        <taxon>Bacteria</taxon>
        <taxon>Bacillati</taxon>
        <taxon>Candidatus Dormiibacterota</taxon>
        <taxon>Candidatus Dormibacteria</taxon>
        <taxon>Candidatus Dormibacterales</taxon>
        <taxon>Candidatus Dormibacteraceae</taxon>
        <taxon>Candidatus Dormiibacter</taxon>
    </lineage>
</organism>
<proteinExistence type="predicted"/>
<accession>A0A934NEE4</accession>
<dbReference type="EMBL" id="JAEKNQ010000054">
    <property type="protein sequence ID" value="MBJ7604158.1"/>
    <property type="molecule type" value="Genomic_DNA"/>
</dbReference>
<comment type="caution">
    <text evidence="1">The sequence shown here is derived from an EMBL/GenBank/DDBJ whole genome shotgun (WGS) entry which is preliminary data.</text>
</comment>
<dbReference type="Proteomes" id="UP000620075">
    <property type="component" value="Unassembled WGS sequence"/>
</dbReference>